<reference evidence="2" key="1">
    <citation type="submission" date="2022-04" db="EMBL/GenBank/DDBJ databases">
        <title>Hymenobacter sp. isolated from the air.</title>
        <authorList>
            <person name="Won M."/>
            <person name="Lee C.-M."/>
            <person name="Woen H.-Y."/>
            <person name="Kwon S.-W."/>
        </authorList>
    </citation>
    <scope>NUCLEOTIDE SEQUENCE</scope>
    <source>
        <strain evidence="2">5420S-77</strain>
    </source>
</reference>
<keyword evidence="3" id="KW-1185">Reference proteome</keyword>
<dbReference type="InterPro" id="IPR005025">
    <property type="entry name" value="FMN_Rdtase-like_dom"/>
</dbReference>
<feature type="domain" description="NADPH-dependent FMN reductase-like" evidence="1">
    <location>
        <begin position="1"/>
        <end position="144"/>
    </location>
</feature>
<protein>
    <submittedName>
        <fullName evidence="2">NAD(P)H-dependent oxidoreductase</fullName>
    </submittedName>
</protein>
<sequence length="176" mass="18717">MHIFAISGSIRPGSSNTALLHAATTLAPPGTTATIYQSLTELPYFMPGNYEESAPAAVANFRQQIRAADAILICTPEYVFSMPGVLKNALEWLVASGELYHKPTAIWSASPSATGGDQAYSSVERMLTVMEARLVPTAALQISHVSARVNKQGEVTDDSLRQELRQAVAALVAAAT</sequence>
<proteinExistence type="predicted"/>
<evidence type="ECO:0000259" key="1">
    <source>
        <dbReference type="Pfam" id="PF03358"/>
    </source>
</evidence>
<organism evidence="2 3">
    <name type="scientific">Hymenobacter volaticus</name>
    <dbReference type="NCBI Taxonomy" id="2932254"/>
    <lineage>
        <taxon>Bacteria</taxon>
        <taxon>Pseudomonadati</taxon>
        <taxon>Bacteroidota</taxon>
        <taxon>Cytophagia</taxon>
        <taxon>Cytophagales</taxon>
        <taxon>Hymenobacteraceae</taxon>
        <taxon>Hymenobacter</taxon>
    </lineage>
</organism>
<dbReference type="Gene3D" id="3.40.50.360">
    <property type="match status" value="1"/>
</dbReference>
<evidence type="ECO:0000313" key="2">
    <source>
        <dbReference type="EMBL" id="UOQ67680.1"/>
    </source>
</evidence>
<dbReference type="EMBL" id="CP095061">
    <property type="protein sequence ID" value="UOQ67680.1"/>
    <property type="molecule type" value="Genomic_DNA"/>
</dbReference>
<gene>
    <name evidence="2" type="ORF">MUN86_07405</name>
</gene>
<accession>A0ABY4G9T1</accession>
<name>A0ABY4G9T1_9BACT</name>
<dbReference type="PANTHER" id="PTHR30543:SF21">
    <property type="entry name" value="NAD(P)H-DEPENDENT FMN REDUCTASE LOT6"/>
    <property type="match status" value="1"/>
</dbReference>
<dbReference type="Proteomes" id="UP000830401">
    <property type="component" value="Chromosome"/>
</dbReference>
<dbReference type="RefSeq" id="WP_245123592.1">
    <property type="nucleotide sequence ID" value="NZ_CP095061.1"/>
</dbReference>
<dbReference type="Pfam" id="PF03358">
    <property type="entry name" value="FMN_red"/>
    <property type="match status" value="1"/>
</dbReference>
<dbReference type="InterPro" id="IPR050712">
    <property type="entry name" value="NAD(P)H-dep_reductase"/>
</dbReference>
<dbReference type="InterPro" id="IPR029039">
    <property type="entry name" value="Flavoprotein-like_sf"/>
</dbReference>
<dbReference type="SUPFAM" id="SSF52218">
    <property type="entry name" value="Flavoproteins"/>
    <property type="match status" value="1"/>
</dbReference>
<evidence type="ECO:0000313" key="3">
    <source>
        <dbReference type="Proteomes" id="UP000830401"/>
    </source>
</evidence>
<dbReference type="PANTHER" id="PTHR30543">
    <property type="entry name" value="CHROMATE REDUCTASE"/>
    <property type="match status" value="1"/>
</dbReference>